<dbReference type="EMBL" id="MK250091">
    <property type="protein sequence ID" value="QDY52370.1"/>
    <property type="molecule type" value="Genomic_DNA"/>
</dbReference>
<accession>A0A5B8HYJ4</accession>
<dbReference type="PANTHER" id="PTHR23253">
    <property type="entry name" value="EUKARYOTIC TRANSLATION INITIATION FACTOR 4 GAMMA"/>
    <property type="match status" value="1"/>
</dbReference>
<proteinExistence type="predicted"/>
<dbReference type="SUPFAM" id="SSF48371">
    <property type="entry name" value="ARM repeat"/>
    <property type="match status" value="1"/>
</dbReference>
<protein>
    <submittedName>
        <fullName evidence="1">MIF4G domain protein</fullName>
    </submittedName>
</protein>
<evidence type="ECO:0000313" key="1">
    <source>
        <dbReference type="EMBL" id="QDY52370.1"/>
    </source>
</evidence>
<name>A0A5B8HYJ4_9VIRU</name>
<sequence length="314" mass="37236">MVIQYEETIFSDIYTNINSNLTNPDIKSLISSIYTSNFKNSLKIIDEYVQKEAFSGNYKNKKYKKNYNGNKYNNYKKKRKETFLNKDRGEIDNLKKIINGNLNKLSPNNSDKIFLDILKLFEDNILIFNFDNFVDTLFEKAVMQPTYCPLYVKLFIIMNKKHKSLDKENGDKFTDLLIKKCNMFKNMIKEFSAKDDDILNPDNYDDFCEKNKEKVFKKGFSQFIGELYKNHFVNDEFMDEFLEGLVDSIIYNLDNEDVNIENSSICLIQLVETTMNKRQLFQKGIHTKINKIIKYKIIPKKIKFMFLDLLEDKN</sequence>
<organism evidence="1">
    <name type="scientific">Mimiviridae sp. ChoanoV1</name>
    <dbReference type="NCBI Taxonomy" id="2596887"/>
    <lineage>
        <taxon>Viruses</taxon>
        <taxon>Varidnaviria</taxon>
        <taxon>Bamfordvirae</taxon>
        <taxon>Nucleocytoviricota</taxon>
        <taxon>Megaviricetes</taxon>
        <taxon>Imitervirales</taxon>
        <taxon>Schizomimiviridae</taxon>
    </lineage>
</organism>
<dbReference type="InterPro" id="IPR016024">
    <property type="entry name" value="ARM-type_fold"/>
</dbReference>
<dbReference type="Gene3D" id="1.25.40.180">
    <property type="match status" value="1"/>
</dbReference>
<reference evidence="1" key="1">
    <citation type="submission" date="2018-11" db="EMBL/GenBank/DDBJ databases">
        <title>A distinct lineage of giant viruses engineers rhodopsin photosystems in predatory marine eukaryotes.</title>
        <authorList>
            <person name="Needham D.M."/>
            <person name="Yoshizawa S."/>
            <person name="Hosaka T."/>
            <person name="Poirier C."/>
            <person name="Choi C.-J."/>
            <person name="Hehenberger E."/>
            <person name="Irwin N.A.T."/>
            <person name="Wilken S."/>
            <person name="Yung C.-M."/>
            <person name="Bachy C."/>
            <person name="Kurihara R."/>
            <person name="Nakajima Y."/>
            <person name="Kojima K."/>
            <person name="Kimura-Someya T."/>
            <person name="Leonard G."/>
            <person name="Malmstrom R.R."/>
            <person name="Mende D."/>
            <person name="Olson D.K."/>
            <person name="Sudo Y."/>
            <person name="Sudek S."/>
            <person name="Richards T.A."/>
            <person name="DeLong E.F."/>
            <person name="Keeling P.J."/>
            <person name="Santoro A.E."/>
            <person name="Shirouzu M."/>
            <person name="Iwasaki W."/>
            <person name="Worden A.Z."/>
        </authorList>
    </citation>
    <scope>NUCLEOTIDE SEQUENCE</scope>
</reference>
<gene>
    <name evidence="1" type="ORF">7_18</name>
</gene>